<dbReference type="EMBL" id="BMAV01007872">
    <property type="protein sequence ID" value="GFY51071.1"/>
    <property type="molecule type" value="Genomic_DNA"/>
</dbReference>
<name>A0A8X6XFZ1_9ARAC</name>
<gene>
    <name evidence="1" type="ORF">TNIN_474241</name>
</gene>
<comment type="caution">
    <text evidence="1">The sequence shown here is derived from an EMBL/GenBank/DDBJ whole genome shotgun (WGS) entry which is preliminary data.</text>
</comment>
<evidence type="ECO:0000313" key="1">
    <source>
        <dbReference type="EMBL" id="GFY51071.1"/>
    </source>
</evidence>
<organism evidence="1 2">
    <name type="scientific">Trichonephila inaurata madagascariensis</name>
    <dbReference type="NCBI Taxonomy" id="2747483"/>
    <lineage>
        <taxon>Eukaryota</taxon>
        <taxon>Metazoa</taxon>
        <taxon>Ecdysozoa</taxon>
        <taxon>Arthropoda</taxon>
        <taxon>Chelicerata</taxon>
        <taxon>Arachnida</taxon>
        <taxon>Araneae</taxon>
        <taxon>Araneomorphae</taxon>
        <taxon>Entelegynae</taxon>
        <taxon>Araneoidea</taxon>
        <taxon>Nephilidae</taxon>
        <taxon>Trichonephila</taxon>
        <taxon>Trichonephila inaurata</taxon>
    </lineage>
</organism>
<sequence>MSQQLTLPFHLTHTTKHTRNDSRFLHFLTTSLLDIIDTLRILENSRDRCVHECHESPRSAEPHGSQGRSVSVSGCTFVEEFWKIIQFGGMDFPLCTRRTEWASFDSIAF</sequence>
<evidence type="ECO:0000313" key="2">
    <source>
        <dbReference type="Proteomes" id="UP000886998"/>
    </source>
</evidence>
<dbReference type="Proteomes" id="UP000886998">
    <property type="component" value="Unassembled WGS sequence"/>
</dbReference>
<protein>
    <submittedName>
        <fullName evidence="1">Uncharacterized protein</fullName>
    </submittedName>
</protein>
<accession>A0A8X6XFZ1</accession>
<reference evidence="1" key="1">
    <citation type="submission" date="2020-08" db="EMBL/GenBank/DDBJ databases">
        <title>Multicomponent nature underlies the extraordinary mechanical properties of spider dragline silk.</title>
        <authorList>
            <person name="Kono N."/>
            <person name="Nakamura H."/>
            <person name="Mori M."/>
            <person name="Yoshida Y."/>
            <person name="Ohtoshi R."/>
            <person name="Malay A.D."/>
            <person name="Moran D.A.P."/>
            <person name="Tomita M."/>
            <person name="Numata K."/>
            <person name="Arakawa K."/>
        </authorList>
    </citation>
    <scope>NUCLEOTIDE SEQUENCE</scope>
</reference>
<proteinExistence type="predicted"/>
<dbReference type="AlphaFoldDB" id="A0A8X6XFZ1"/>
<keyword evidence="2" id="KW-1185">Reference proteome</keyword>